<evidence type="ECO:0000313" key="5">
    <source>
        <dbReference type="EMBL" id="GMR42511.1"/>
    </source>
</evidence>
<dbReference type="PANTHER" id="PTHR14699">
    <property type="entry name" value="STI2 PROTEIN-RELATED"/>
    <property type="match status" value="1"/>
</dbReference>
<evidence type="ECO:0000256" key="1">
    <source>
        <dbReference type="ARBA" id="ARBA00022737"/>
    </source>
</evidence>
<dbReference type="InterPro" id="IPR056836">
    <property type="entry name" value="ARM_TT21_4th"/>
</dbReference>
<dbReference type="PANTHER" id="PTHR14699:SF0">
    <property type="entry name" value="TETRATRICOPEPTIDE REPEAT PROTEIN 21 HOMOLOG"/>
    <property type="match status" value="1"/>
</dbReference>
<dbReference type="InterPro" id="IPR011990">
    <property type="entry name" value="TPR-like_helical_dom_sf"/>
</dbReference>
<evidence type="ECO:0000313" key="6">
    <source>
        <dbReference type="Proteomes" id="UP001328107"/>
    </source>
</evidence>
<dbReference type="AlphaFoldDB" id="A0AAN4ZKM1"/>
<dbReference type="Pfam" id="PF25068">
    <property type="entry name" value="ARM_TT21_4th"/>
    <property type="match status" value="1"/>
</dbReference>
<feature type="domain" description="Tetratricopeptide repeat protein 21A/21B fifth ARM repeats" evidence="3">
    <location>
        <begin position="179"/>
        <end position="294"/>
    </location>
</feature>
<dbReference type="Gene3D" id="1.25.40.10">
    <property type="entry name" value="Tetratricopeptide repeat domain"/>
    <property type="match status" value="2"/>
</dbReference>
<dbReference type="InterPro" id="IPR056835">
    <property type="entry name" value="ARM_TT21_5th"/>
</dbReference>
<proteinExistence type="predicted"/>
<dbReference type="GO" id="GO:0061512">
    <property type="term" value="P:protein localization to cilium"/>
    <property type="evidence" value="ECO:0007669"/>
    <property type="project" value="TreeGrafter"/>
</dbReference>
<feature type="domain" description="Tetratricopeptide repeat protein 21A/21B fourth ARM" evidence="4">
    <location>
        <begin position="1"/>
        <end position="137"/>
    </location>
</feature>
<dbReference type="GO" id="GO:0030991">
    <property type="term" value="C:intraciliary transport particle A"/>
    <property type="evidence" value="ECO:0007669"/>
    <property type="project" value="TreeGrafter"/>
</dbReference>
<dbReference type="GO" id="GO:0035721">
    <property type="term" value="P:intraciliary retrograde transport"/>
    <property type="evidence" value="ECO:0007669"/>
    <property type="project" value="TreeGrafter"/>
</dbReference>
<dbReference type="SUPFAM" id="SSF48452">
    <property type="entry name" value="TPR-like"/>
    <property type="match status" value="2"/>
</dbReference>
<dbReference type="InterPro" id="IPR040364">
    <property type="entry name" value="TTC21A/TTC21B"/>
</dbReference>
<feature type="non-terminal residue" evidence="5">
    <location>
        <position position="1"/>
    </location>
</feature>
<evidence type="ECO:0000256" key="2">
    <source>
        <dbReference type="ARBA" id="ARBA00022803"/>
    </source>
</evidence>
<dbReference type="EMBL" id="BTRK01000003">
    <property type="protein sequence ID" value="GMR42511.1"/>
    <property type="molecule type" value="Genomic_DNA"/>
</dbReference>
<keyword evidence="1" id="KW-0677">Repeat</keyword>
<dbReference type="Pfam" id="PF25064">
    <property type="entry name" value="ARM_TT21_5th"/>
    <property type="match status" value="1"/>
</dbReference>
<evidence type="ECO:0000259" key="3">
    <source>
        <dbReference type="Pfam" id="PF25064"/>
    </source>
</evidence>
<evidence type="ECO:0000259" key="4">
    <source>
        <dbReference type="Pfam" id="PF25068"/>
    </source>
</evidence>
<comment type="caution">
    <text evidence="5">The sequence shown here is derived from an EMBL/GenBank/DDBJ whole genome shotgun (WGS) entry which is preliminary data.</text>
</comment>
<dbReference type="GO" id="GO:0005929">
    <property type="term" value="C:cilium"/>
    <property type="evidence" value="ECO:0007669"/>
    <property type="project" value="GOC"/>
</dbReference>
<keyword evidence="2" id="KW-0802">TPR repeat</keyword>
<gene>
    <name evidence="5" type="ORF">PMAYCL1PPCAC_12706</name>
</gene>
<dbReference type="Proteomes" id="UP001328107">
    <property type="component" value="Unassembled WGS sequence"/>
</dbReference>
<name>A0AAN4ZKM1_9BILA</name>
<reference evidence="6" key="1">
    <citation type="submission" date="2022-10" db="EMBL/GenBank/DDBJ databases">
        <title>Genome assembly of Pristionchus species.</title>
        <authorList>
            <person name="Yoshida K."/>
            <person name="Sommer R.J."/>
        </authorList>
    </citation>
    <scope>NUCLEOTIDE SEQUENCE [LARGE SCALE GENOMIC DNA]</scope>
    <source>
        <strain evidence="6">RS5460</strain>
    </source>
</reference>
<accession>A0AAN4ZKM1</accession>
<organism evidence="5 6">
    <name type="scientific">Pristionchus mayeri</name>
    <dbReference type="NCBI Taxonomy" id="1317129"/>
    <lineage>
        <taxon>Eukaryota</taxon>
        <taxon>Metazoa</taxon>
        <taxon>Ecdysozoa</taxon>
        <taxon>Nematoda</taxon>
        <taxon>Chromadorea</taxon>
        <taxon>Rhabditida</taxon>
        <taxon>Rhabditina</taxon>
        <taxon>Diplogasteromorpha</taxon>
        <taxon>Diplogasteroidea</taxon>
        <taxon>Neodiplogasteridae</taxon>
        <taxon>Pristionchus</taxon>
    </lineage>
</organism>
<protein>
    <submittedName>
        <fullName evidence="5">Uncharacterized protein</fullName>
    </submittedName>
</protein>
<sequence>QAVNYYEAAVKTGRDAKMRSKLANLLYKMGNYDKCERVLLEPLNKESNPSDITSMQTHVQYYLLLARVRHEKGLFEKVHEDLMEAKKLQLRIIQRSEGSMAIQMKKECAKICCQIAEMYHLSNKNVPMVIDAYKEALQYNDADIKTHLALAQTYLSSARHDLCSKECQVITNIDKNNIEAILMAADIMYSKNQLNDAMIRFDRVLDQLPNNYHALSRFIELSWREGTITSADMRLRNAMINNPRATVDAGYNYCKGIHEWYSGNMNNALQCFNRGRKDLEWGEKSIYNIVEVLLNPENDIVGVSSNEDDAESDFHSSVTALSRDLAHHQLHPLIS</sequence>
<keyword evidence="6" id="KW-1185">Reference proteome</keyword>